<evidence type="ECO:0000256" key="2">
    <source>
        <dbReference type="ARBA" id="ARBA00038471"/>
    </source>
</evidence>
<reference evidence="5 6" key="1">
    <citation type="submission" date="2018-10" db="EMBL/GenBank/DDBJ databases">
        <title>A high-quality apple genome assembly.</title>
        <authorList>
            <person name="Hu J."/>
        </authorList>
    </citation>
    <scope>NUCLEOTIDE SEQUENCE [LARGE SCALE GENOMIC DNA]</scope>
    <source>
        <strain evidence="6">cv. HFTH1</strain>
        <tissue evidence="5">Young leaf</tissue>
    </source>
</reference>
<dbReference type="SMR" id="A0A498HFR9"/>
<evidence type="ECO:0000256" key="1">
    <source>
        <dbReference type="ARBA" id="ARBA00022729"/>
    </source>
</evidence>
<feature type="domain" description="Pectinesterase inhibitor" evidence="4">
    <location>
        <begin position="36"/>
        <end position="201"/>
    </location>
</feature>
<protein>
    <recommendedName>
        <fullName evidence="4">Pectinesterase inhibitor domain-containing protein</fullName>
    </recommendedName>
</protein>
<evidence type="ECO:0000313" key="6">
    <source>
        <dbReference type="Proteomes" id="UP000290289"/>
    </source>
</evidence>
<dbReference type="OrthoDB" id="1430376at2759"/>
<dbReference type="InterPro" id="IPR006501">
    <property type="entry name" value="Pectinesterase_inhib_dom"/>
</dbReference>
<organism evidence="5 6">
    <name type="scientific">Malus domestica</name>
    <name type="common">Apple</name>
    <name type="synonym">Pyrus malus</name>
    <dbReference type="NCBI Taxonomy" id="3750"/>
    <lineage>
        <taxon>Eukaryota</taxon>
        <taxon>Viridiplantae</taxon>
        <taxon>Streptophyta</taxon>
        <taxon>Embryophyta</taxon>
        <taxon>Tracheophyta</taxon>
        <taxon>Spermatophyta</taxon>
        <taxon>Magnoliopsida</taxon>
        <taxon>eudicotyledons</taxon>
        <taxon>Gunneridae</taxon>
        <taxon>Pentapetalae</taxon>
        <taxon>rosids</taxon>
        <taxon>fabids</taxon>
        <taxon>Rosales</taxon>
        <taxon>Rosaceae</taxon>
        <taxon>Amygdaloideae</taxon>
        <taxon>Maleae</taxon>
        <taxon>Malus</taxon>
    </lineage>
</organism>
<dbReference type="Gene3D" id="1.20.140.40">
    <property type="entry name" value="Invertase/pectin methylesterase inhibitor family protein"/>
    <property type="match status" value="1"/>
</dbReference>
<dbReference type="Gramene" id="mRNA:MD16G0018900">
    <property type="protein sequence ID" value="CDS:MD16G0018900.1"/>
    <property type="gene ID" value="MD16G0018900"/>
</dbReference>
<evidence type="ECO:0000256" key="3">
    <source>
        <dbReference type="SAM" id="SignalP"/>
    </source>
</evidence>
<name>A0A498HFR9_MALDO</name>
<dbReference type="InterPro" id="IPR035513">
    <property type="entry name" value="Invertase/methylesterase_inhib"/>
</dbReference>
<dbReference type="PANTHER" id="PTHR31080:SF64">
    <property type="entry name" value="PLANT INVERTASE_PECTIN METHYLESTERASE INHIBITOR SUPERFAMILY PROTEIN"/>
    <property type="match status" value="1"/>
</dbReference>
<dbReference type="Proteomes" id="UP000290289">
    <property type="component" value="Chromosome 16"/>
</dbReference>
<dbReference type="Pfam" id="PF04043">
    <property type="entry name" value="PMEI"/>
    <property type="match status" value="1"/>
</dbReference>
<dbReference type="InterPro" id="IPR051955">
    <property type="entry name" value="PME_Inhibitor"/>
</dbReference>
<dbReference type="FunFam" id="1.20.140.40:FF:000005">
    <property type="entry name" value="Pectin methylesterase inhibitor 1"/>
    <property type="match status" value="1"/>
</dbReference>
<evidence type="ECO:0000259" key="4">
    <source>
        <dbReference type="SMART" id="SM00856"/>
    </source>
</evidence>
<accession>A0A498HFR9</accession>
<feature type="chain" id="PRO_5019845909" description="Pectinesterase inhibitor domain-containing protein" evidence="3">
    <location>
        <begin position="33"/>
        <end position="211"/>
    </location>
</feature>
<dbReference type="AlphaFoldDB" id="A0A498HFR9"/>
<dbReference type="GO" id="GO:0046910">
    <property type="term" value="F:pectinesterase inhibitor activity"/>
    <property type="evidence" value="ECO:0007669"/>
    <property type="project" value="UniProtKB-ARBA"/>
</dbReference>
<dbReference type="CDD" id="cd15798">
    <property type="entry name" value="PMEI-like_3"/>
    <property type="match status" value="1"/>
</dbReference>
<comment type="similarity">
    <text evidence="2">Belongs to the PMEI family.</text>
</comment>
<gene>
    <name evidence="5" type="ORF">DVH24_007582</name>
</gene>
<dbReference type="SUPFAM" id="SSF101148">
    <property type="entry name" value="Plant invertase/pectin methylesterase inhibitor"/>
    <property type="match status" value="1"/>
</dbReference>
<dbReference type="PANTHER" id="PTHR31080">
    <property type="entry name" value="PECTINESTERASE INHIBITOR-LIKE"/>
    <property type="match status" value="1"/>
</dbReference>
<keyword evidence="1 3" id="KW-0732">Signal</keyword>
<sequence>MNTNRMYTHSLLPQLSFTFLFFLLSHPIPTVGLPSKDSEFIRTSCGTTLYPHLCYTSLSRFASAVQDNPTLLAKVAIGVSLARARRMAAYFSNISRQADYGAHPRAASALHDCFSNFGDAVDEIRGSLKQMRQLSSTANSRGGSSSFRFQMSNVQTWMSAALTDEETCTDGFDDVENGPLKTDVSNRVENVKKVTSNALALVNSVAEKGAP</sequence>
<feature type="signal peptide" evidence="3">
    <location>
        <begin position="1"/>
        <end position="32"/>
    </location>
</feature>
<evidence type="ECO:0000313" key="5">
    <source>
        <dbReference type="EMBL" id="RXH70326.1"/>
    </source>
</evidence>
<keyword evidence="6" id="KW-1185">Reference proteome</keyword>
<comment type="caution">
    <text evidence="5">The sequence shown here is derived from an EMBL/GenBank/DDBJ whole genome shotgun (WGS) entry which is preliminary data.</text>
</comment>
<dbReference type="EMBL" id="RDQH01000342">
    <property type="protein sequence ID" value="RXH70326.1"/>
    <property type="molecule type" value="Genomic_DNA"/>
</dbReference>
<proteinExistence type="inferred from homology"/>
<dbReference type="NCBIfam" id="TIGR01614">
    <property type="entry name" value="PME_inhib"/>
    <property type="match status" value="1"/>
</dbReference>
<dbReference type="SMART" id="SM00856">
    <property type="entry name" value="PMEI"/>
    <property type="match status" value="1"/>
</dbReference>